<evidence type="ECO:0000313" key="2">
    <source>
        <dbReference type="Proteomes" id="UP001149954"/>
    </source>
</evidence>
<sequence>MASQRNSHVFRVTGLSKELLDGDLKTTLEQTLNDNFTDDEKSHITAEITILHHAMKVTQRGWH</sequence>
<protein>
    <submittedName>
        <fullName evidence="1">Uncharacterized protein</fullName>
    </submittedName>
</protein>
<dbReference type="OrthoDB" id="1658288at2759"/>
<gene>
    <name evidence="1" type="ORF">N7463_003050</name>
</gene>
<accession>A0A9X0C8X4</accession>
<dbReference type="EMBL" id="JAPWDS010000002">
    <property type="protein sequence ID" value="KAJ5513498.1"/>
    <property type="molecule type" value="Genomic_DNA"/>
</dbReference>
<reference evidence="1" key="2">
    <citation type="journal article" date="2023" name="IMA Fungus">
        <title>Comparative genomic study of the Penicillium genus elucidates a diverse pangenome and 15 lateral gene transfer events.</title>
        <authorList>
            <person name="Petersen C."/>
            <person name="Sorensen T."/>
            <person name="Nielsen M.R."/>
            <person name="Sondergaard T.E."/>
            <person name="Sorensen J.L."/>
            <person name="Fitzpatrick D.A."/>
            <person name="Frisvad J.C."/>
            <person name="Nielsen K.L."/>
        </authorList>
    </citation>
    <scope>NUCLEOTIDE SEQUENCE</scope>
    <source>
        <strain evidence="1">IBT 29495</strain>
    </source>
</reference>
<name>A0A9X0C8X4_9EURO</name>
<comment type="caution">
    <text evidence="1">The sequence shown here is derived from an EMBL/GenBank/DDBJ whole genome shotgun (WGS) entry which is preliminary data.</text>
</comment>
<organism evidence="1 2">
    <name type="scientific">Penicillium fimorum</name>
    <dbReference type="NCBI Taxonomy" id="1882269"/>
    <lineage>
        <taxon>Eukaryota</taxon>
        <taxon>Fungi</taxon>
        <taxon>Dikarya</taxon>
        <taxon>Ascomycota</taxon>
        <taxon>Pezizomycotina</taxon>
        <taxon>Eurotiomycetes</taxon>
        <taxon>Eurotiomycetidae</taxon>
        <taxon>Eurotiales</taxon>
        <taxon>Aspergillaceae</taxon>
        <taxon>Penicillium</taxon>
    </lineage>
</organism>
<keyword evidence="2" id="KW-1185">Reference proteome</keyword>
<proteinExistence type="predicted"/>
<reference evidence="1" key="1">
    <citation type="submission" date="2022-12" db="EMBL/GenBank/DDBJ databases">
        <authorList>
            <person name="Petersen C."/>
        </authorList>
    </citation>
    <scope>NUCLEOTIDE SEQUENCE</scope>
    <source>
        <strain evidence="1">IBT 29495</strain>
    </source>
</reference>
<dbReference type="Proteomes" id="UP001149954">
    <property type="component" value="Unassembled WGS sequence"/>
</dbReference>
<dbReference type="AlphaFoldDB" id="A0A9X0C8X4"/>
<evidence type="ECO:0000313" key="1">
    <source>
        <dbReference type="EMBL" id="KAJ5513498.1"/>
    </source>
</evidence>